<accession>A0A0V0G5P7</accession>
<evidence type="ECO:0000259" key="3">
    <source>
        <dbReference type="Pfam" id="PF14746"/>
    </source>
</evidence>
<dbReference type="Pfam" id="PF14746">
    <property type="entry name" value="WASH-7_C"/>
    <property type="match status" value="1"/>
</dbReference>
<proteinExistence type="predicted"/>
<organism evidence="4">
    <name type="scientific">Triatoma dimidiata</name>
    <name type="common">Kissing bug</name>
    <name type="synonym">Meccus dimidiatus</name>
    <dbReference type="NCBI Taxonomy" id="72491"/>
    <lineage>
        <taxon>Eukaryota</taxon>
        <taxon>Metazoa</taxon>
        <taxon>Ecdysozoa</taxon>
        <taxon>Arthropoda</taxon>
        <taxon>Hexapoda</taxon>
        <taxon>Insecta</taxon>
        <taxon>Pterygota</taxon>
        <taxon>Neoptera</taxon>
        <taxon>Paraneoptera</taxon>
        <taxon>Hemiptera</taxon>
        <taxon>Heteroptera</taxon>
        <taxon>Panheteroptera</taxon>
        <taxon>Cimicomorpha</taxon>
        <taxon>Reduviidae</taxon>
        <taxon>Triatominae</taxon>
        <taxon>Triatoma</taxon>
    </lineage>
</organism>
<reference evidence="4" key="1">
    <citation type="journal article" date="2018" name="J. Proteomics">
        <title>Exploring the molecular complexity of Triatoma dimidiata sialome.</title>
        <authorList>
            <person name="Santiago P.B."/>
            <person name="de Araujo C.N."/>
            <person name="Charneau S."/>
            <person name="Bastos I.M.D."/>
            <person name="Assumpcao T.C.F."/>
            <person name="Queiroz R.M.L."/>
            <person name="Praca Y.R."/>
            <person name="Cordeiro T.M."/>
            <person name="Garcia C.H.S."/>
            <person name="da Silva I.G."/>
            <person name="Raiol T."/>
            <person name="Motta F.N."/>
            <person name="de Araujo Oliveira J.V."/>
            <person name="de Sousa M.V."/>
            <person name="Ribeiro J.M.C."/>
            <person name="de Santana J.M."/>
        </authorList>
    </citation>
    <scope>NUCLEOTIDE SEQUENCE</scope>
    <source>
        <strain evidence="4">Santander</strain>
        <tissue evidence="4">Salivary glands</tissue>
    </source>
</reference>
<name>A0A0V0G5P7_TRIDM</name>
<dbReference type="GO" id="GO:0071203">
    <property type="term" value="C:WASH complex"/>
    <property type="evidence" value="ECO:0007669"/>
    <property type="project" value="InterPro"/>
</dbReference>
<dbReference type="GO" id="GO:0016197">
    <property type="term" value="P:endosomal transport"/>
    <property type="evidence" value="ECO:0007669"/>
    <property type="project" value="TreeGrafter"/>
</dbReference>
<dbReference type="InterPro" id="IPR028191">
    <property type="entry name" value="WASH-4_N"/>
</dbReference>
<feature type="domain" description="WASH complex subunit 7 C-terminal" evidence="3">
    <location>
        <begin position="894"/>
        <end position="1052"/>
    </location>
</feature>
<dbReference type="InterPro" id="IPR028282">
    <property type="entry name" value="WASH-7_central"/>
</dbReference>
<dbReference type="GO" id="GO:0005768">
    <property type="term" value="C:endosome"/>
    <property type="evidence" value="ECO:0007669"/>
    <property type="project" value="TreeGrafter"/>
</dbReference>
<evidence type="ECO:0000259" key="2">
    <source>
        <dbReference type="Pfam" id="PF14745"/>
    </source>
</evidence>
<evidence type="ECO:0000313" key="4">
    <source>
        <dbReference type="EMBL" id="JAP03334.1"/>
    </source>
</evidence>
<dbReference type="Pfam" id="PF14744">
    <property type="entry name" value="WASH-7_mid"/>
    <property type="match status" value="1"/>
</dbReference>
<dbReference type="Pfam" id="PF14745">
    <property type="entry name" value="WASH-4_N"/>
    <property type="match status" value="1"/>
</dbReference>
<evidence type="ECO:0000259" key="1">
    <source>
        <dbReference type="Pfam" id="PF14744"/>
    </source>
</evidence>
<dbReference type="InterPro" id="IPR027307">
    <property type="entry name" value="WASH7"/>
</dbReference>
<feature type="domain" description="WASH complex subunit 7 central" evidence="1">
    <location>
        <begin position="591"/>
        <end position="878"/>
    </location>
</feature>
<dbReference type="AlphaFoldDB" id="A0A0V0G5P7"/>
<protein>
    <submittedName>
        <fullName evidence="4">Uncharacterized protein</fullName>
    </submittedName>
</protein>
<dbReference type="PANTHER" id="PTHR31409:SF0">
    <property type="entry name" value="WASH COMPLEX SUBUNIT 4"/>
    <property type="match status" value="1"/>
</dbReference>
<dbReference type="InterPro" id="IPR028283">
    <property type="entry name" value="WASH-7_C"/>
</dbReference>
<dbReference type="EMBL" id="GECL01002790">
    <property type="protein sequence ID" value="JAP03334.1"/>
    <property type="molecule type" value="Transcribed_RNA"/>
</dbReference>
<sequence>GKQVLLSYGQFLDTVGIQIYRMKESLESFPESMTTPLKIKVMYKEHCPLYERVLTDSSLHNKILVTFTAIYMEIENLKDEFLNKYVHRILNYGEINGEGMSSNEICVSACELVPILTDVINFARRCRQVLNHVLEQILAVQEYPWVKSQSHLSSIFLMLGELALILVALDEIFNYDHENTIERHMVVLIDKVKRIVDNDSTHRLTPLITLINQIRNELLSSSIFQESLHIPLEKKSSTNMESVVEQINAYFKHQLAELETSKENDIKASHSWSNLVALYGLAINILGVADKRVLKSLQDLSKKFLVSCMFGEVMWMPGKFLSRQLIFKMRDSAPKLSSANNSLLVKALELEEAMLAKDLKHYAFLVYKWALQMENIMSRDSTCQKWNGVGTALLCLEGADLCDSLKQTVNRLRYYHSVLGRPMVKHAASHLCKLVQLTMAVVAVFSRHDGAMAKQANHIIEQLAAHSLAAVINAKKEAGKLRNMDNYSLLSIAEEVLYRGCTNESLCLANLATSLTGQRLPSLNLLTRLSTLKSRFNNLLFGSLTHKQMILLHLTHRMDSDAIKYATIQHVLNSSSYIDYNEDYEEFKSEVSVAELDKDYIYSLLRAELCEPVETWLRLAAHCHLNKDSSATTFNNPDLRSLMQLPPLLLSHYFISVKGIVESYLDSTFYDMSTVAQHDWQSYREMRSLAEHKLGLCTVDDHLPSQTLSQSMDLVDIVRNIDMFVTKFSYNLNSQFFVERSSNNKHLSTITVDHVSNSIATHGTGIINTTTNYIYQFIKKKLVVLSQLIYDEKVSCRLSKERDHFLEVKKQRLEITYPYDRADKLNKQVGRIGVGPDGLDLLDKCITIITQIGNAVGLVRMVRSGGLHQCLKTSEYIFEAEVNLKLNSISTDSSVNTLMALEDNINQNLNEGHEYLKLLVEAFADVCISKDNGHLKLLAILIPILSISYVQYMITVKEKTTKRNRDTVVFTDDGLPIGVTYLLKVLKLEAEFDSLRWFDSVNKKFFEQEQSLMQTNVSSDDNTNKLAIRRLKMYQKEFELLYCSLISARVFF</sequence>
<feature type="domain" description="WASH complex subunit 4 N-terminal" evidence="2">
    <location>
        <begin position="9"/>
        <end position="518"/>
    </location>
</feature>
<dbReference type="GO" id="GO:0007032">
    <property type="term" value="P:endosome organization"/>
    <property type="evidence" value="ECO:0007669"/>
    <property type="project" value="TreeGrafter"/>
</dbReference>
<dbReference type="PANTHER" id="PTHR31409">
    <property type="entry name" value="WASH COMPLEX SUBUNIT 4"/>
    <property type="match status" value="1"/>
</dbReference>
<feature type="non-terminal residue" evidence="4">
    <location>
        <position position="1"/>
    </location>
</feature>